<reference evidence="5 6" key="1">
    <citation type="submission" date="2019-11" db="EMBL/GenBank/DDBJ databases">
        <authorList>
            <person name="Holert J."/>
        </authorList>
    </citation>
    <scope>NUCLEOTIDE SEQUENCE [LARGE SCALE GENOMIC DNA]</scope>
    <source>
        <strain evidence="5">BC8_1</strain>
    </source>
</reference>
<feature type="region of interest" description="Disordered" evidence="1">
    <location>
        <begin position="405"/>
        <end position="539"/>
    </location>
</feature>
<evidence type="ECO:0000256" key="2">
    <source>
        <dbReference type="SAM" id="Phobius"/>
    </source>
</evidence>
<dbReference type="AlphaFoldDB" id="A0A5S9QZC1"/>
<accession>A0A5S9QZC1</accession>
<organism evidence="5 6">
    <name type="scientific">Mycolicibacterium vanbaalenii</name>
    <name type="common">Mycobacterium vanbaalenii</name>
    <dbReference type="NCBI Taxonomy" id="110539"/>
    <lineage>
        <taxon>Bacteria</taxon>
        <taxon>Bacillati</taxon>
        <taxon>Actinomycetota</taxon>
        <taxon>Actinomycetes</taxon>
        <taxon>Mycobacteriales</taxon>
        <taxon>Mycobacteriaceae</taxon>
        <taxon>Mycolicibacterium</taxon>
    </lineage>
</organism>
<name>A0A5S9QZC1_MYCVN</name>
<dbReference type="Pfam" id="PF11887">
    <property type="entry name" value="Mce4_CUP1"/>
    <property type="match status" value="1"/>
</dbReference>
<protein>
    <submittedName>
        <fullName evidence="5">Uncharacterized protein</fullName>
    </submittedName>
</protein>
<keyword evidence="6" id="KW-1185">Reference proteome</keyword>
<dbReference type="GO" id="GO:0005576">
    <property type="term" value="C:extracellular region"/>
    <property type="evidence" value="ECO:0007669"/>
    <property type="project" value="TreeGrafter"/>
</dbReference>
<dbReference type="InterPro" id="IPR005693">
    <property type="entry name" value="Mce"/>
</dbReference>
<keyword evidence="2" id="KW-0472">Membrane</keyword>
<dbReference type="InterPro" id="IPR024516">
    <property type="entry name" value="Mce_C"/>
</dbReference>
<dbReference type="PANTHER" id="PTHR33371">
    <property type="entry name" value="INTERMEMBRANE PHOSPHOLIPID TRANSPORT SYSTEM BINDING PROTEIN MLAD-RELATED"/>
    <property type="match status" value="1"/>
</dbReference>
<gene>
    <name evidence="5" type="ORF">AELLOGFF_01006</name>
</gene>
<dbReference type="EMBL" id="CACSIP010000023">
    <property type="protein sequence ID" value="CAA0124479.1"/>
    <property type="molecule type" value="Genomic_DNA"/>
</dbReference>
<sequence length="539" mass="57203">MLTRLVRIQLVVFTVFSVVAVTVMMFNYMRLPTLLGVGRLTVTLELPAGGGLYRFSNVTYRGVQMGTVTSMALTDGGAKATLSLSSSPKIPVDLRADVRSVSPIGEQYVDLQPLSKGGPFLTDGAVIPLQQTAIPQQVGPMLDQVSALVQSIPKDEIGRLVDEGFNGLNGAGNEFRTLLDALATVTHDINGVSRQTQRLVDDAGPLLDSQAETADAIRAWGRGLADVTTVVAENEPDLRAILERGPGFAAEVSALLDQVKPTLPLLLGNLSTVGQILVTYNPGVEQLLVLVPGVVAAQQSFGLLKNNPYGIPLSDFTFTVGDPPACTVGFLPPSEWRDPDETSVIDTPDDLYCKLPQDSPISVRGARNFPCMAHPGKRAPTVELCDDPRGFQPLAMRQHSLGPYPFDPNLVAQGIPPDDRLTNEHISAPVEGTPVAPVLPPKRGAPEDEPPVPSEPFDPATTEPSVPHGRHLPEGHPPPAAAPSGIASQRGGEASGASVAIAGYDPRTGRYTTPDGKLQQLTNVGEPSGPRSWKDLLPF</sequence>
<keyword evidence="2" id="KW-1133">Transmembrane helix</keyword>
<feature type="domain" description="Mce/MlaD" evidence="3">
    <location>
        <begin position="40"/>
        <end position="113"/>
    </location>
</feature>
<keyword evidence="2" id="KW-0812">Transmembrane</keyword>
<evidence type="ECO:0000313" key="5">
    <source>
        <dbReference type="EMBL" id="CAA0124479.1"/>
    </source>
</evidence>
<evidence type="ECO:0000256" key="1">
    <source>
        <dbReference type="SAM" id="MobiDB-lite"/>
    </source>
</evidence>
<dbReference type="InterPro" id="IPR052336">
    <property type="entry name" value="MlaD_Phospholipid_Transporter"/>
</dbReference>
<dbReference type="Proteomes" id="UP000430146">
    <property type="component" value="Unassembled WGS sequence"/>
</dbReference>
<dbReference type="RefSeq" id="WP_159231697.1">
    <property type="nucleotide sequence ID" value="NZ_CACSIP010000023.1"/>
</dbReference>
<dbReference type="OrthoDB" id="4741753at2"/>
<feature type="domain" description="Mammalian cell entry C-terminal" evidence="4">
    <location>
        <begin position="121"/>
        <end position="289"/>
    </location>
</feature>
<dbReference type="InterPro" id="IPR003399">
    <property type="entry name" value="Mce/MlaD"/>
</dbReference>
<proteinExistence type="predicted"/>
<dbReference type="Pfam" id="PF02470">
    <property type="entry name" value="MlaD"/>
    <property type="match status" value="1"/>
</dbReference>
<evidence type="ECO:0000259" key="3">
    <source>
        <dbReference type="Pfam" id="PF02470"/>
    </source>
</evidence>
<evidence type="ECO:0000313" key="6">
    <source>
        <dbReference type="Proteomes" id="UP000430146"/>
    </source>
</evidence>
<feature type="transmembrane region" description="Helical" evidence="2">
    <location>
        <begin position="6"/>
        <end position="29"/>
    </location>
</feature>
<dbReference type="PANTHER" id="PTHR33371:SF16">
    <property type="entry name" value="MCE-FAMILY PROTEIN MCE3F"/>
    <property type="match status" value="1"/>
</dbReference>
<dbReference type="NCBIfam" id="TIGR00996">
    <property type="entry name" value="Mtu_fam_mce"/>
    <property type="match status" value="1"/>
</dbReference>
<evidence type="ECO:0000259" key="4">
    <source>
        <dbReference type="Pfam" id="PF11887"/>
    </source>
</evidence>